<keyword evidence="2" id="KW-1185">Reference proteome</keyword>
<sequence length="103" mass="11846">MEHVYMDNFYALNLGDIVTVLQTHLVGGRLGIEYTYDEEFTITSLDTSKMYITSQIRGVLYDFMTTIREAASALVHLKIESKTCGIHDYVLENERDKELVQGY</sequence>
<dbReference type="AlphaFoldDB" id="A0A367INB9"/>
<dbReference type="EMBL" id="PJQM01006772">
    <property type="protein sequence ID" value="RCH79126.1"/>
    <property type="molecule type" value="Genomic_DNA"/>
</dbReference>
<dbReference type="Proteomes" id="UP000253551">
    <property type="component" value="Unassembled WGS sequence"/>
</dbReference>
<evidence type="ECO:0000313" key="2">
    <source>
        <dbReference type="Proteomes" id="UP000253551"/>
    </source>
</evidence>
<protein>
    <submittedName>
        <fullName evidence="1">Uncharacterized protein</fullName>
    </submittedName>
</protein>
<comment type="caution">
    <text evidence="1">The sequence shown here is derived from an EMBL/GenBank/DDBJ whole genome shotgun (WGS) entry which is preliminary data.</text>
</comment>
<name>A0A367INB9_RHIST</name>
<dbReference type="OrthoDB" id="10363429at2759"/>
<accession>A0A367INB9</accession>
<organism evidence="1 2">
    <name type="scientific">Rhizopus stolonifer</name>
    <name type="common">Rhizopus nigricans</name>
    <dbReference type="NCBI Taxonomy" id="4846"/>
    <lineage>
        <taxon>Eukaryota</taxon>
        <taxon>Fungi</taxon>
        <taxon>Fungi incertae sedis</taxon>
        <taxon>Mucoromycota</taxon>
        <taxon>Mucoromycotina</taxon>
        <taxon>Mucoromycetes</taxon>
        <taxon>Mucorales</taxon>
        <taxon>Mucorineae</taxon>
        <taxon>Rhizopodaceae</taxon>
        <taxon>Rhizopus</taxon>
    </lineage>
</organism>
<evidence type="ECO:0000313" key="1">
    <source>
        <dbReference type="EMBL" id="RCH79126.1"/>
    </source>
</evidence>
<gene>
    <name evidence="1" type="ORF">CU098_004639</name>
</gene>
<reference evidence="1 2" key="1">
    <citation type="journal article" date="2018" name="G3 (Bethesda)">
        <title>Phylogenetic and Phylogenomic Definition of Rhizopus Species.</title>
        <authorList>
            <person name="Gryganskyi A.P."/>
            <person name="Golan J."/>
            <person name="Dolatabadi S."/>
            <person name="Mondo S."/>
            <person name="Robb S."/>
            <person name="Idnurm A."/>
            <person name="Muszewska A."/>
            <person name="Steczkiewicz K."/>
            <person name="Masonjones S."/>
            <person name="Liao H.L."/>
            <person name="Gajdeczka M.T."/>
            <person name="Anike F."/>
            <person name="Vuek A."/>
            <person name="Anishchenko I.M."/>
            <person name="Voigt K."/>
            <person name="de Hoog G.S."/>
            <person name="Smith M.E."/>
            <person name="Heitman J."/>
            <person name="Vilgalys R."/>
            <person name="Stajich J.E."/>
        </authorList>
    </citation>
    <scope>NUCLEOTIDE SEQUENCE [LARGE SCALE GENOMIC DNA]</scope>
    <source>
        <strain evidence="1 2">LSU 92-RS-03</strain>
    </source>
</reference>
<proteinExistence type="predicted"/>